<evidence type="ECO:0000256" key="1">
    <source>
        <dbReference type="SAM" id="MobiDB-lite"/>
    </source>
</evidence>
<reference evidence="2 3" key="2">
    <citation type="journal article" date="2017" name="Front. Plant Sci.">
        <title>Gene Classification and Mining of Molecular Markers Useful in Red Clover (Trifolium pratense) Breeding.</title>
        <authorList>
            <person name="Istvanek J."/>
            <person name="Dluhosova J."/>
            <person name="Dluhos P."/>
            <person name="Patkova L."/>
            <person name="Nedelnik J."/>
            <person name="Repkova J."/>
        </authorList>
    </citation>
    <scope>NUCLEOTIDE SEQUENCE [LARGE SCALE GENOMIC DNA]</scope>
    <source>
        <strain evidence="3">cv. Tatra</strain>
        <tissue evidence="2">Young leaves</tissue>
    </source>
</reference>
<comment type="caution">
    <text evidence="2">The sequence shown here is derived from an EMBL/GenBank/DDBJ whole genome shotgun (WGS) entry which is preliminary data.</text>
</comment>
<reference evidence="2 3" key="1">
    <citation type="journal article" date="2014" name="Am. J. Bot.">
        <title>Genome assembly and annotation for red clover (Trifolium pratense; Fabaceae).</title>
        <authorList>
            <person name="Istvanek J."/>
            <person name="Jaros M."/>
            <person name="Krenek A."/>
            <person name="Repkova J."/>
        </authorList>
    </citation>
    <scope>NUCLEOTIDE SEQUENCE [LARGE SCALE GENOMIC DNA]</scope>
    <source>
        <strain evidence="3">cv. Tatra</strain>
        <tissue evidence="2">Young leaves</tissue>
    </source>
</reference>
<feature type="compositionally biased region" description="Polar residues" evidence="1">
    <location>
        <begin position="11"/>
        <end position="23"/>
    </location>
</feature>
<evidence type="ECO:0000313" key="3">
    <source>
        <dbReference type="Proteomes" id="UP000236291"/>
    </source>
</evidence>
<dbReference type="EMBL" id="ASHM01032106">
    <property type="protein sequence ID" value="PNX77290.1"/>
    <property type="molecule type" value="Genomic_DNA"/>
</dbReference>
<feature type="non-terminal residue" evidence="2">
    <location>
        <position position="30"/>
    </location>
</feature>
<dbReference type="AlphaFoldDB" id="A0A2K3LFI6"/>
<evidence type="ECO:0000313" key="2">
    <source>
        <dbReference type="EMBL" id="PNX77290.1"/>
    </source>
</evidence>
<protein>
    <submittedName>
        <fullName evidence="2">Uncharacterized protein</fullName>
    </submittedName>
</protein>
<dbReference type="Proteomes" id="UP000236291">
    <property type="component" value="Unassembled WGS sequence"/>
</dbReference>
<proteinExistence type="predicted"/>
<accession>A0A2K3LFI6</accession>
<sequence>MPWQLAKKQQGHSNNTKRTSTALQLKPLKD</sequence>
<name>A0A2K3LFI6_TRIPR</name>
<gene>
    <name evidence="2" type="ORF">L195_g033253</name>
</gene>
<feature type="region of interest" description="Disordered" evidence="1">
    <location>
        <begin position="1"/>
        <end position="30"/>
    </location>
</feature>
<organism evidence="2 3">
    <name type="scientific">Trifolium pratense</name>
    <name type="common">Red clover</name>
    <dbReference type="NCBI Taxonomy" id="57577"/>
    <lineage>
        <taxon>Eukaryota</taxon>
        <taxon>Viridiplantae</taxon>
        <taxon>Streptophyta</taxon>
        <taxon>Embryophyta</taxon>
        <taxon>Tracheophyta</taxon>
        <taxon>Spermatophyta</taxon>
        <taxon>Magnoliopsida</taxon>
        <taxon>eudicotyledons</taxon>
        <taxon>Gunneridae</taxon>
        <taxon>Pentapetalae</taxon>
        <taxon>rosids</taxon>
        <taxon>fabids</taxon>
        <taxon>Fabales</taxon>
        <taxon>Fabaceae</taxon>
        <taxon>Papilionoideae</taxon>
        <taxon>50 kb inversion clade</taxon>
        <taxon>NPAAA clade</taxon>
        <taxon>Hologalegina</taxon>
        <taxon>IRL clade</taxon>
        <taxon>Trifolieae</taxon>
        <taxon>Trifolium</taxon>
    </lineage>
</organism>